<keyword evidence="1" id="KW-0472">Membrane</keyword>
<feature type="transmembrane region" description="Helical" evidence="1">
    <location>
        <begin position="302"/>
        <end position="322"/>
    </location>
</feature>
<organism evidence="2 3">
    <name type="scientific">Aspergillus keveii</name>
    <dbReference type="NCBI Taxonomy" id="714993"/>
    <lineage>
        <taxon>Eukaryota</taxon>
        <taxon>Fungi</taxon>
        <taxon>Dikarya</taxon>
        <taxon>Ascomycota</taxon>
        <taxon>Pezizomycotina</taxon>
        <taxon>Eurotiomycetes</taxon>
        <taxon>Eurotiomycetidae</taxon>
        <taxon>Eurotiales</taxon>
        <taxon>Aspergillaceae</taxon>
        <taxon>Aspergillus</taxon>
        <taxon>Aspergillus subgen. Nidulantes</taxon>
    </lineage>
</organism>
<proteinExistence type="predicted"/>
<accession>A0ABR4GCA5</accession>
<feature type="transmembrane region" description="Helical" evidence="1">
    <location>
        <begin position="58"/>
        <end position="80"/>
    </location>
</feature>
<evidence type="ECO:0000313" key="3">
    <source>
        <dbReference type="Proteomes" id="UP001610563"/>
    </source>
</evidence>
<keyword evidence="1" id="KW-1133">Transmembrane helix</keyword>
<feature type="transmembrane region" description="Helical" evidence="1">
    <location>
        <begin position="401"/>
        <end position="423"/>
    </location>
</feature>
<evidence type="ECO:0000256" key="1">
    <source>
        <dbReference type="SAM" id="Phobius"/>
    </source>
</evidence>
<dbReference type="PANTHER" id="PTHR35043:SF8">
    <property type="entry name" value="DUF4220 DOMAIN-CONTAINING PROTEIN"/>
    <property type="match status" value="1"/>
</dbReference>
<name>A0ABR4GCA5_9EURO</name>
<dbReference type="EMBL" id="JBFTWV010000025">
    <property type="protein sequence ID" value="KAL2796641.1"/>
    <property type="molecule type" value="Genomic_DNA"/>
</dbReference>
<reference evidence="2 3" key="1">
    <citation type="submission" date="2024-07" db="EMBL/GenBank/DDBJ databases">
        <title>Section-level genome sequencing and comparative genomics of Aspergillus sections Usti and Cavernicolus.</title>
        <authorList>
            <consortium name="Lawrence Berkeley National Laboratory"/>
            <person name="Nybo J.L."/>
            <person name="Vesth T.C."/>
            <person name="Theobald S."/>
            <person name="Frisvad J.C."/>
            <person name="Larsen T.O."/>
            <person name="Kjaerboelling I."/>
            <person name="Rothschild-Mancinelli K."/>
            <person name="Lyhne E.K."/>
            <person name="Kogle M.E."/>
            <person name="Barry K."/>
            <person name="Clum A."/>
            <person name="Na H."/>
            <person name="Ledsgaard L."/>
            <person name="Lin J."/>
            <person name="Lipzen A."/>
            <person name="Kuo A."/>
            <person name="Riley R."/>
            <person name="Mondo S."/>
            <person name="Labutti K."/>
            <person name="Haridas S."/>
            <person name="Pangalinan J."/>
            <person name="Salamov A.A."/>
            <person name="Simmons B.A."/>
            <person name="Magnuson J.K."/>
            <person name="Chen J."/>
            <person name="Drula E."/>
            <person name="Henrissat B."/>
            <person name="Wiebenga A."/>
            <person name="Lubbers R.J."/>
            <person name="Gomes A.C."/>
            <person name="Makela M.R."/>
            <person name="Stajich J."/>
            <person name="Grigoriev I.V."/>
            <person name="Mortensen U.H."/>
            <person name="De Vries R.P."/>
            <person name="Baker S.E."/>
            <person name="Andersen M.R."/>
        </authorList>
    </citation>
    <scope>NUCLEOTIDE SEQUENCE [LARGE SCALE GENOMIC DNA]</scope>
    <source>
        <strain evidence="2 3">CBS 209.92</strain>
    </source>
</reference>
<dbReference type="Proteomes" id="UP001610563">
    <property type="component" value="Unassembled WGS sequence"/>
</dbReference>
<sequence>MNNTTDLSSWVEEPSGRGTWTILSTCLLTISLCCWTSVCPNIPAQGDSYRSALRDKVHLAAIGILGPEFLLMIAIGQWSSARSSVKKFRRLKPNIQNEWTVAHAFYADMGGFLLDGPGIQSPFPIDATQLLFLVEHRYVQCPDITRKEIEDKNKSDGFTRCLVVCQAVWMLLNCILRVAQGLALTTLELTTVSFVLVFFATSFCWYHKPQDVSTTYTLTLGANINAVREKHCPRGLVPEDWFSNPLDFLHPRFHICHILWHYYNAILIRLHCPVFSRPVTARPYDRIPNDIFPHLDTLAESIAAPTILGFGALFMCAWNFHFPTGVEHTLWRVAATYTLLFTIIGGTYVQFCLKVLLPRYAKAREEETNLGGMERGTRLTRIAAKLRNIHPSKDPRLDIPLLALGPMSVVCALYCLSRVYILAEDFAGLRSLPKSAFETVEWEVYFPHW</sequence>
<comment type="caution">
    <text evidence="2">The sequence shown here is derived from an EMBL/GenBank/DDBJ whole genome shotgun (WGS) entry which is preliminary data.</text>
</comment>
<evidence type="ECO:0000313" key="2">
    <source>
        <dbReference type="EMBL" id="KAL2796641.1"/>
    </source>
</evidence>
<feature type="transmembrane region" description="Helical" evidence="1">
    <location>
        <begin position="189"/>
        <end position="206"/>
    </location>
</feature>
<protein>
    <submittedName>
        <fullName evidence="2">Uncharacterized protein</fullName>
    </submittedName>
</protein>
<feature type="transmembrane region" description="Helical" evidence="1">
    <location>
        <begin position="334"/>
        <end position="357"/>
    </location>
</feature>
<feature type="transmembrane region" description="Helical" evidence="1">
    <location>
        <begin position="20"/>
        <end position="38"/>
    </location>
</feature>
<keyword evidence="3" id="KW-1185">Reference proteome</keyword>
<dbReference type="PANTHER" id="PTHR35043">
    <property type="entry name" value="TRANSCRIPTION FACTOR DOMAIN-CONTAINING PROTEIN"/>
    <property type="match status" value="1"/>
</dbReference>
<gene>
    <name evidence="2" type="ORF">BJX66DRAFT_133898</name>
</gene>
<keyword evidence="1" id="KW-0812">Transmembrane</keyword>